<evidence type="ECO:0000313" key="2">
    <source>
        <dbReference type="Proteomes" id="UP000000752"/>
    </source>
</evidence>
<protein>
    <submittedName>
        <fullName evidence="1">Uncharacterized protein</fullName>
    </submittedName>
</protein>
<dbReference type="Proteomes" id="UP000000752">
    <property type="component" value="Chromosome"/>
</dbReference>
<name>O74090_PYRHO</name>
<accession>O74090</accession>
<sequence length="50" mass="5711">MMHYGMEEGYLYPLSRGNDVKSPVECCPSSHGHEHEQFKHNLQEGCCCLV</sequence>
<proteinExistence type="predicted"/>
<reference evidence="1 2" key="1">
    <citation type="journal article" date="1998" name="DNA Res.">
        <title>Complete sequence and gene organization of the genome of a hyper-thermophilic archaebacterium, Pyrococcus horikoshii OT3.</title>
        <authorList>
            <person name="Kawarabayasi Y."/>
            <person name="Sawada M."/>
            <person name="Horikawa H."/>
            <person name="Haikawa Y."/>
            <person name="Hino Y."/>
            <person name="Yamamoto S."/>
            <person name="Sekine M."/>
            <person name="Baba S."/>
            <person name="Kosugi H."/>
            <person name="Hosoyama A."/>
            <person name="Nagai Y."/>
            <person name="Sakai M."/>
            <person name="Ogura K."/>
            <person name="Otuka R."/>
            <person name="Nakazawa H."/>
            <person name="Takamiya M."/>
            <person name="Ohfuku Y."/>
            <person name="Funahashi T."/>
            <person name="Tanaka T."/>
            <person name="Kudoh Y."/>
            <person name="Yamazaki J."/>
            <person name="Kushida N."/>
            <person name="Oguchi A."/>
            <person name="Aoki K."/>
            <person name="Nakamura Y."/>
            <person name="Robb T.F."/>
            <person name="Horikoshi K."/>
            <person name="Masuchi Y."/>
            <person name="Shizuya H."/>
            <person name="Kikuchi H."/>
        </authorList>
    </citation>
    <scope>NUCLEOTIDE SEQUENCE [LARGE SCALE GENOMIC DNA]</scope>
    <source>
        <strain evidence="2">ATCC 700860 / DSM 12428 / JCM 9974 / NBRC 100139 / OT-3</strain>
    </source>
</reference>
<dbReference type="AlphaFoldDB" id="O74090"/>
<keyword evidence="2" id="KW-1185">Reference proteome</keyword>
<gene>
    <name evidence="1" type="ORF">PHS006</name>
</gene>
<dbReference type="PIR" id="G71457">
    <property type="entry name" value="G71457"/>
</dbReference>
<organism evidence="1 2">
    <name type="scientific">Pyrococcus horikoshii (strain ATCC 700860 / DSM 12428 / JCM 9974 / NBRC 100139 / OT-3)</name>
    <dbReference type="NCBI Taxonomy" id="70601"/>
    <lineage>
        <taxon>Archaea</taxon>
        <taxon>Methanobacteriati</taxon>
        <taxon>Methanobacteriota</taxon>
        <taxon>Thermococci</taxon>
        <taxon>Thermococcales</taxon>
        <taxon>Thermococcaceae</taxon>
        <taxon>Pyrococcus</taxon>
    </lineage>
</organism>
<dbReference type="KEGG" id="pho:PHS006"/>
<dbReference type="EnsemblBacteria" id="BAA29390">
    <property type="protein sequence ID" value="BAA29390"/>
    <property type="gene ID" value="BAA29390"/>
</dbReference>
<evidence type="ECO:0000313" key="1">
    <source>
        <dbReference type="EMBL" id="BAA29390.1"/>
    </source>
</evidence>
<dbReference type="EMBL" id="BA000001">
    <property type="protein sequence ID" value="BAA29390.1"/>
    <property type="molecule type" value="Genomic_DNA"/>
</dbReference>